<reference evidence="2 3" key="1">
    <citation type="submission" date="2023-01" db="EMBL/GenBank/DDBJ databases">
        <title>Cultivation and genomic characterization of new, ubiquitous marine nitrite-oxidizing bacteria from the Nitrospirales.</title>
        <authorList>
            <person name="Mueller A.J."/>
            <person name="Daebeler A."/>
            <person name="Herbold C.W."/>
            <person name="Kirkegaard R.H."/>
            <person name="Daims H."/>
        </authorList>
    </citation>
    <scope>NUCLEOTIDE SEQUENCE [LARGE SCALE GENOMIC DNA]</scope>
    <source>
        <strain evidence="2 3">VA</strain>
    </source>
</reference>
<dbReference type="RefSeq" id="WP_312645272.1">
    <property type="nucleotide sequence ID" value="NZ_CP116967.1"/>
</dbReference>
<proteinExistence type="predicted"/>
<protein>
    <submittedName>
        <fullName evidence="2">Uncharacterized protein</fullName>
    </submittedName>
</protein>
<dbReference type="Proteomes" id="UP001302719">
    <property type="component" value="Chromosome"/>
</dbReference>
<dbReference type="AlphaFoldDB" id="A0AA96GBQ6"/>
<feature type="transmembrane region" description="Helical" evidence="1">
    <location>
        <begin position="48"/>
        <end position="67"/>
    </location>
</feature>
<accession>A0AA96GBQ6</accession>
<organism evidence="2 3">
    <name type="scientific">Candidatus Nitrospira allomarina</name>
    <dbReference type="NCBI Taxonomy" id="3020900"/>
    <lineage>
        <taxon>Bacteria</taxon>
        <taxon>Pseudomonadati</taxon>
        <taxon>Nitrospirota</taxon>
        <taxon>Nitrospiria</taxon>
        <taxon>Nitrospirales</taxon>
        <taxon>Nitrospiraceae</taxon>
        <taxon>Nitrospira</taxon>
    </lineage>
</organism>
<keyword evidence="1" id="KW-1133">Transmembrane helix</keyword>
<evidence type="ECO:0000313" key="2">
    <source>
        <dbReference type="EMBL" id="WNM58853.1"/>
    </source>
</evidence>
<keyword evidence="3" id="KW-1185">Reference proteome</keyword>
<gene>
    <name evidence="2" type="ORF">PP769_03540</name>
</gene>
<dbReference type="EMBL" id="CP116967">
    <property type="protein sequence ID" value="WNM58853.1"/>
    <property type="molecule type" value="Genomic_DNA"/>
</dbReference>
<name>A0AA96GBQ6_9BACT</name>
<sequence length="84" mass="9337">MLKIFGGMIIGSLMTMMLFGGVSAADKVLANGQTLFFDQIHRPDTTTTLLLLVFLSIFLASLTLWPAKPVLDTKKITKQLRRHC</sequence>
<keyword evidence="1" id="KW-0472">Membrane</keyword>
<evidence type="ECO:0000313" key="3">
    <source>
        <dbReference type="Proteomes" id="UP001302719"/>
    </source>
</evidence>
<dbReference type="KEGG" id="nall:PP769_03540"/>
<keyword evidence="1" id="KW-0812">Transmembrane</keyword>
<evidence type="ECO:0000256" key="1">
    <source>
        <dbReference type="SAM" id="Phobius"/>
    </source>
</evidence>